<evidence type="ECO:0000256" key="1">
    <source>
        <dbReference type="ARBA" id="ARBA00022729"/>
    </source>
</evidence>
<feature type="chain" id="PRO_5026228450" description="Ig-like domain-containing protein" evidence="5">
    <location>
        <begin position="19"/>
        <end position="310"/>
    </location>
</feature>
<keyword evidence="2" id="KW-0677">Repeat</keyword>
<proteinExistence type="predicted"/>
<keyword evidence="1 5" id="KW-0732">Signal</keyword>
<feature type="signal peptide" evidence="5">
    <location>
        <begin position="1"/>
        <end position="18"/>
    </location>
</feature>
<dbReference type="AlphaFoldDB" id="A0A6G0T0U2"/>
<organism evidence="7 8">
    <name type="scientific">Aphis glycines</name>
    <name type="common">Soybean aphid</name>
    <dbReference type="NCBI Taxonomy" id="307491"/>
    <lineage>
        <taxon>Eukaryota</taxon>
        <taxon>Metazoa</taxon>
        <taxon>Ecdysozoa</taxon>
        <taxon>Arthropoda</taxon>
        <taxon>Hexapoda</taxon>
        <taxon>Insecta</taxon>
        <taxon>Pterygota</taxon>
        <taxon>Neoptera</taxon>
        <taxon>Paraneoptera</taxon>
        <taxon>Hemiptera</taxon>
        <taxon>Sternorrhyncha</taxon>
        <taxon>Aphidomorpha</taxon>
        <taxon>Aphidoidea</taxon>
        <taxon>Aphididae</taxon>
        <taxon>Aphidini</taxon>
        <taxon>Aphis</taxon>
        <taxon>Aphis</taxon>
    </lineage>
</organism>
<dbReference type="InterPro" id="IPR003599">
    <property type="entry name" value="Ig_sub"/>
</dbReference>
<dbReference type="PROSITE" id="PS50835">
    <property type="entry name" value="IG_LIKE"/>
    <property type="match status" value="2"/>
</dbReference>
<dbReference type="PANTHER" id="PTHR12231:SF220">
    <property type="entry name" value="LACHESIN"/>
    <property type="match status" value="1"/>
</dbReference>
<protein>
    <recommendedName>
        <fullName evidence="6">Ig-like domain-containing protein</fullName>
    </recommendedName>
</protein>
<dbReference type="GO" id="GO:0043005">
    <property type="term" value="C:neuron projection"/>
    <property type="evidence" value="ECO:0007669"/>
    <property type="project" value="TreeGrafter"/>
</dbReference>
<dbReference type="SUPFAM" id="SSF48726">
    <property type="entry name" value="Immunoglobulin"/>
    <property type="match status" value="3"/>
</dbReference>
<sequence length="310" mass="35243">MNNMYGVLLLLYINLAYSQKSPCITHTTLRLVDIKDEMDLDCSTRHSREHHVLWIKVTKDQLNASIELSGSTLIVKDPKISLITEIKQDSSRYKIHIHSIQEEDASIVYRCDLNAKISANSTKSLVVEEAQSMELGCFAGGYPYPRVFWRTRNSPFLSIGNILEFLAINKRDCGNYYCIAENGVKNDTSRRISIEVEFPPVVTTPLIRVGQAVNHDAYLVCCVEANPQPAISWIYKGVEISNNQHYWISNFASPLNKMDSTLLINIKNYLYGDYICKASNTLGAAEITITAYSKYCFHKHMHKIVCIQFD</sequence>
<feature type="domain" description="Ig-like" evidence="6">
    <location>
        <begin position="199"/>
        <end position="290"/>
    </location>
</feature>
<keyword evidence="4" id="KW-0393">Immunoglobulin domain</keyword>
<dbReference type="InterPro" id="IPR036179">
    <property type="entry name" value="Ig-like_dom_sf"/>
</dbReference>
<dbReference type="InterPro" id="IPR051170">
    <property type="entry name" value="Neural/epithelial_adhesion"/>
</dbReference>
<keyword evidence="8" id="KW-1185">Reference proteome</keyword>
<evidence type="ECO:0000256" key="4">
    <source>
        <dbReference type="ARBA" id="ARBA00023319"/>
    </source>
</evidence>
<evidence type="ECO:0000313" key="7">
    <source>
        <dbReference type="EMBL" id="KAE9524256.1"/>
    </source>
</evidence>
<dbReference type="Proteomes" id="UP000475862">
    <property type="component" value="Unassembled WGS sequence"/>
</dbReference>
<gene>
    <name evidence="7" type="ORF">AGLY_015295</name>
</gene>
<evidence type="ECO:0000256" key="2">
    <source>
        <dbReference type="ARBA" id="ARBA00022737"/>
    </source>
</evidence>
<dbReference type="SMART" id="SM00408">
    <property type="entry name" value="IGc2"/>
    <property type="match status" value="2"/>
</dbReference>
<dbReference type="InterPro" id="IPR013783">
    <property type="entry name" value="Ig-like_fold"/>
</dbReference>
<evidence type="ECO:0000313" key="8">
    <source>
        <dbReference type="Proteomes" id="UP000475862"/>
    </source>
</evidence>
<evidence type="ECO:0000256" key="5">
    <source>
        <dbReference type="SAM" id="SignalP"/>
    </source>
</evidence>
<evidence type="ECO:0000256" key="3">
    <source>
        <dbReference type="ARBA" id="ARBA00023157"/>
    </source>
</evidence>
<dbReference type="Pfam" id="PF07679">
    <property type="entry name" value="I-set"/>
    <property type="match status" value="1"/>
</dbReference>
<dbReference type="InterPro" id="IPR007110">
    <property type="entry name" value="Ig-like_dom"/>
</dbReference>
<dbReference type="OrthoDB" id="9972932at2759"/>
<dbReference type="InterPro" id="IPR013098">
    <property type="entry name" value="Ig_I-set"/>
</dbReference>
<dbReference type="InterPro" id="IPR003598">
    <property type="entry name" value="Ig_sub2"/>
</dbReference>
<dbReference type="PANTHER" id="PTHR12231">
    <property type="entry name" value="CTX-RELATED TYPE I TRANSMEMBRANE PROTEIN"/>
    <property type="match status" value="1"/>
</dbReference>
<dbReference type="SMART" id="SM00409">
    <property type="entry name" value="IG"/>
    <property type="match status" value="2"/>
</dbReference>
<dbReference type="Gene3D" id="2.60.40.10">
    <property type="entry name" value="Immunoglobulins"/>
    <property type="match status" value="3"/>
</dbReference>
<dbReference type="EMBL" id="VYZN01000070">
    <property type="protein sequence ID" value="KAE9524256.1"/>
    <property type="molecule type" value="Genomic_DNA"/>
</dbReference>
<comment type="caution">
    <text evidence="7">The sequence shown here is derived from an EMBL/GenBank/DDBJ whole genome shotgun (WGS) entry which is preliminary data.</text>
</comment>
<evidence type="ECO:0000259" key="6">
    <source>
        <dbReference type="PROSITE" id="PS50835"/>
    </source>
</evidence>
<accession>A0A6G0T0U2</accession>
<keyword evidence="3" id="KW-1015">Disulfide bond</keyword>
<dbReference type="Pfam" id="PF13927">
    <property type="entry name" value="Ig_3"/>
    <property type="match status" value="1"/>
</dbReference>
<reference evidence="7 8" key="1">
    <citation type="submission" date="2019-08" db="EMBL/GenBank/DDBJ databases">
        <title>The genome of the soybean aphid Biotype 1, its phylome, world population structure and adaptation to the North American continent.</title>
        <authorList>
            <person name="Giordano R."/>
            <person name="Donthu R.K."/>
            <person name="Hernandez A.G."/>
            <person name="Wright C.L."/>
            <person name="Zimin A.V."/>
        </authorList>
    </citation>
    <scope>NUCLEOTIDE SEQUENCE [LARGE SCALE GENOMIC DNA]</scope>
    <source>
        <tissue evidence="7">Whole aphids</tissue>
    </source>
</reference>
<name>A0A6G0T0U2_APHGL</name>
<feature type="domain" description="Ig-like" evidence="6">
    <location>
        <begin position="115"/>
        <end position="193"/>
    </location>
</feature>